<evidence type="ECO:0000256" key="4">
    <source>
        <dbReference type="ARBA" id="ARBA00022989"/>
    </source>
</evidence>
<accession>A0A7Y9JDP0</accession>
<evidence type="ECO:0000256" key="2">
    <source>
        <dbReference type="ARBA" id="ARBA00022475"/>
    </source>
</evidence>
<evidence type="ECO:0000256" key="6">
    <source>
        <dbReference type="SAM" id="Phobius"/>
    </source>
</evidence>
<reference evidence="8 9" key="1">
    <citation type="submission" date="2020-07" db="EMBL/GenBank/DDBJ databases">
        <title>Sequencing the genomes of 1000 actinobacteria strains.</title>
        <authorList>
            <person name="Klenk H.-P."/>
        </authorList>
    </citation>
    <scope>NUCLEOTIDE SEQUENCE [LARGE SCALE GENOMIC DNA]</scope>
    <source>
        <strain evidence="8 9">DSM 40398</strain>
    </source>
</reference>
<organism evidence="8 9">
    <name type="scientific">Actinomadura luteofluorescens</name>
    <dbReference type="NCBI Taxonomy" id="46163"/>
    <lineage>
        <taxon>Bacteria</taxon>
        <taxon>Bacillati</taxon>
        <taxon>Actinomycetota</taxon>
        <taxon>Actinomycetes</taxon>
        <taxon>Streptosporangiales</taxon>
        <taxon>Thermomonosporaceae</taxon>
        <taxon>Actinomadura</taxon>
    </lineage>
</organism>
<name>A0A7Y9JDP0_9ACTN</name>
<proteinExistence type="predicted"/>
<feature type="transmembrane region" description="Helical" evidence="6">
    <location>
        <begin position="244"/>
        <end position="269"/>
    </location>
</feature>
<keyword evidence="9" id="KW-1185">Reference proteome</keyword>
<evidence type="ECO:0000313" key="8">
    <source>
        <dbReference type="EMBL" id="NYD44571.1"/>
    </source>
</evidence>
<sequence>MSVTPALILWLTAGALAVAVLGLMQFLAGWERRRVLAERSVTGERLLGRGPREAFERWLRGTEAGRVVERRLTASGVRMSVLTFLTLLTLSTVAVLVLIGAYLAPLFGVAAGVGVALAFFGFLRRREDRRREEFIAQLPELARVLSNASSAGLVLRTAIEMAAEELEDPARSELRITSAALRIGKPIDETLHELGERLPSRELAVLVSTLLVAARSGGSLVTALQGIATTLDERKETRREIRTILGEAVVSNWAVGVLGIGALLLINLIQPGVLREMAGSTVGQAMLGVSLTLFVTGLVIIRRITRIDL</sequence>
<keyword evidence="3 6" id="KW-0812">Transmembrane</keyword>
<dbReference type="PANTHER" id="PTHR35007">
    <property type="entry name" value="INTEGRAL MEMBRANE PROTEIN-RELATED"/>
    <property type="match status" value="1"/>
</dbReference>
<dbReference type="Gene3D" id="1.20.81.30">
    <property type="entry name" value="Type II secretion system (T2SS), domain F"/>
    <property type="match status" value="1"/>
</dbReference>
<dbReference type="InterPro" id="IPR018076">
    <property type="entry name" value="T2SS_GspF_dom"/>
</dbReference>
<dbReference type="RefSeq" id="WP_179842133.1">
    <property type="nucleotide sequence ID" value="NZ_BAAASW010000005.1"/>
</dbReference>
<keyword evidence="5 6" id="KW-0472">Membrane</keyword>
<evidence type="ECO:0000313" key="9">
    <source>
        <dbReference type="Proteomes" id="UP000529783"/>
    </source>
</evidence>
<evidence type="ECO:0000259" key="7">
    <source>
        <dbReference type="Pfam" id="PF00482"/>
    </source>
</evidence>
<dbReference type="Pfam" id="PF00482">
    <property type="entry name" value="T2SSF"/>
    <property type="match status" value="1"/>
</dbReference>
<comment type="caution">
    <text evidence="8">The sequence shown here is derived from an EMBL/GenBank/DDBJ whole genome shotgun (WGS) entry which is preliminary data.</text>
</comment>
<dbReference type="PANTHER" id="PTHR35007:SF1">
    <property type="entry name" value="PILUS ASSEMBLY PROTEIN"/>
    <property type="match status" value="1"/>
</dbReference>
<evidence type="ECO:0000256" key="5">
    <source>
        <dbReference type="ARBA" id="ARBA00023136"/>
    </source>
</evidence>
<feature type="transmembrane region" description="Helical" evidence="6">
    <location>
        <begin position="6"/>
        <end position="30"/>
    </location>
</feature>
<feature type="transmembrane region" description="Helical" evidence="6">
    <location>
        <begin position="105"/>
        <end position="123"/>
    </location>
</feature>
<feature type="transmembrane region" description="Helical" evidence="6">
    <location>
        <begin position="281"/>
        <end position="301"/>
    </location>
</feature>
<evidence type="ECO:0000256" key="3">
    <source>
        <dbReference type="ARBA" id="ARBA00022692"/>
    </source>
</evidence>
<comment type="subcellular location">
    <subcellularLocation>
        <location evidence="1">Cell membrane</location>
        <topology evidence="1">Multi-pass membrane protein</topology>
    </subcellularLocation>
</comment>
<dbReference type="EMBL" id="JACCBA010000001">
    <property type="protein sequence ID" value="NYD44571.1"/>
    <property type="molecule type" value="Genomic_DNA"/>
</dbReference>
<dbReference type="AlphaFoldDB" id="A0A7Y9JDP0"/>
<dbReference type="Proteomes" id="UP000529783">
    <property type="component" value="Unassembled WGS sequence"/>
</dbReference>
<dbReference type="InterPro" id="IPR042094">
    <property type="entry name" value="T2SS_GspF_sf"/>
</dbReference>
<feature type="transmembrane region" description="Helical" evidence="6">
    <location>
        <begin position="79"/>
        <end position="99"/>
    </location>
</feature>
<feature type="domain" description="Type II secretion system protein GspF" evidence="7">
    <location>
        <begin position="142"/>
        <end position="265"/>
    </location>
</feature>
<dbReference type="GO" id="GO:0005886">
    <property type="term" value="C:plasma membrane"/>
    <property type="evidence" value="ECO:0007669"/>
    <property type="project" value="UniProtKB-SubCell"/>
</dbReference>
<evidence type="ECO:0000256" key="1">
    <source>
        <dbReference type="ARBA" id="ARBA00004651"/>
    </source>
</evidence>
<gene>
    <name evidence="8" type="ORF">BJY14_000554</name>
</gene>
<protein>
    <submittedName>
        <fullName evidence="8">Tight adherence protein B</fullName>
    </submittedName>
</protein>
<keyword evidence="2" id="KW-1003">Cell membrane</keyword>
<keyword evidence="4 6" id="KW-1133">Transmembrane helix</keyword>